<keyword evidence="3" id="KW-1185">Reference proteome</keyword>
<feature type="compositionally biased region" description="Acidic residues" evidence="1">
    <location>
        <begin position="42"/>
        <end position="52"/>
    </location>
</feature>
<protein>
    <submittedName>
        <fullName evidence="2">Potassium voltage-gated channel subfamily kqt member 1</fullName>
    </submittedName>
</protein>
<reference evidence="2 3" key="1">
    <citation type="journal article" date="2021" name="Elife">
        <title>Chloroplast acquisition without the gene transfer in kleptoplastic sea slugs, Plakobranchus ocellatus.</title>
        <authorList>
            <person name="Maeda T."/>
            <person name="Takahashi S."/>
            <person name="Yoshida T."/>
            <person name="Shimamura S."/>
            <person name="Takaki Y."/>
            <person name="Nagai Y."/>
            <person name="Toyoda A."/>
            <person name="Suzuki Y."/>
            <person name="Arimoto A."/>
            <person name="Ishii H."/>
            <person name="Satoh N."/>
            <person name="Nishiyama T."/>
            <person name="Hasebe M."/>
            <person name="Maruyama T."/>
            <person name="Minagawa J."/>
            <person name="Obokata J."/>
            <person name="Shigenobu S."/>
        </authorList>
    </citation>
    <scope>NUCLEOTIDE SEQUENCE [LARGE SCALE GENOMIC DNA]</scope>
</reference>
<evidence type="ECO:0000256" key="1">
    <source>
        <dbReference type="SAM" id="MobiDB-lite"/>
    </source>
</evidence>
<comment type="caution">
    <text evidence="2">The sequence shown here is derived from an EMBL/GenBank/DDBJ whole genome shotgun (WGS) entry which is preliminary data.</text>
</comment>
<feature type="compositionally biased region" description="Basic and acidic residues" evidence="1">
    <location>
        <begin position="232"/>
        <end position="250"/>
    </location>
</feature>
<feature type="compositionally biased region" description="Low complexity" evidence="1">
    <location>
        <begin position="11"/>
        <end position="36"/>
    </location>
</feature>
<proteinExistence type="predicted"/>
<feature type="region of interest" description="Disordered" evidence="1">
    <location>
        <begin position="1"/>
        <end position="267"/>
    </location>
</feature>
<evidence type="ECO:0000313" key="3">
    <source>
        <dbReference type="Proteomes" id="UP000735302"/>
    </source>
</evidence>
<dbReference type="Proteomes" id="UP000735302">
    <property type="component" value="Unassembled WGS sequence"/>
</dbReference>
<feature type="compositionally biased region" description="Polar residues" evidence="1">
    <location>
        <begin position="151"/>
        <end position="162"/>
    </location>
</feature>
<dbReference type="AlphaFoldDB" id="A0AAV4AJV3"/>
<accession>A0AAV4AJV3</accession>
<dbReference type="EMBL" id="BLXT01003971">
    <property type="protein sequence ID" value="GFO08571.1"/>
    <property type="molecule type" value="Genomic_DNA"/>
</dbReference>
<gene>
    <name evidence="2" type="ORF">PoB_003507600</name>
</gene>
<evidence type="ECO:0000313" key="2">
    <source>
        <dbReference type="EMBL" id="GFO08571.1"/>
    </source>
</evidence>
<name>A0AAV4AJV3_9GAST</name>
<sequence length="319" mass="33737">MEMSLLHGSLNATRAANSTSAASNSSTNNIRNNSNNGYDAESTNDDEEEADVDFAASDVTSSLLQQAEPGCSASTDCAGREPSSNKPGEAQDGDEDSVSSKRPLISSNRDTVGTSSPVARAISGANLSNRKRLALGQSGNSAMKSAPSAIGKQSTDSCNTSKKGIVSPDTDKDTNGGGSNSGDLRKPGDPRVNWPMKRTAPEAAATPTPSDGPLSDRTGYGGSSPNVGGVLGRREAVNRPRLDQTIDGRRIGPRGSDDTDLEEGQESKMTLTPCGNVREFNDTFRIRIKKPANTSLQVKVYNFLERPTGWKCFIYHFTV</sequence>
<organism evidence="2 3">
    <name type="scientific">Plakobranchus ocellatus</name>
    <dbReference type="NCBI Taxonomy" id="259542"/>
    <lineage>
        <taxon>Eukaryota</taxon>
        <taxon>Metazoa</taxon>
        <taxon>Spiralia</taxon>
        <taxon>Lophotrochozoa</taxon>
        <taxon>Mollusca</taxon>
        <taxon>Gastropoda</taxon>
        <taxon>Heterobranchia</taxon>
        <taxon>Euthyneura</taxon>
        <taxon>Panpulmonata</taxon>
        <taxon>Sacoglossa</taxon>
        <taxon>Placobranchoidea</taxon>
        <taxon>Plakobranchidae</taxon>
        <taxon>Plakobranchus</taxon>
    </lineage>
</organism>
<feature type="compositionally biased region" description="Polar residues" evidence="1">
    <location>
        <begin position="105"/>
        <end position="117"/>
    </location>
</feature>